<evidence type="ECO:0000256" key="2">
    <source>
        <dbReference type="SAM" id="Coils"/>
    </source>
</evidence>
<gene>
    <name evidence="4" type="ORF">SteCoe_30265</name>
</gene>
<dbReference type="PANTHER" id="PTHR10751">
    <property type="entry name" value="GUANYLATE BINDING PROTEIN"/>
    <property type="match status" value="1"/>
</dbReference>
<evidence type="ECO:0000313" key="5">
    <source>
        <dbReference type="Proteomes" id="UP000187209"/>
    </source>
</evidence>
<comment type="caution">
    <text evidence="4">The sequence shown here is derived from an EMBL/GenBank/DDBJ whole genome shotgun (WGS) entry which is preliminary data.</text>
</comment>
<feature type="coiled-coil region" evidence="2">
    <location>
        <begin position="653"/>
        <end position="794"/>
    </location>
</feature>
<dbReference type="SUPFAM" id="SSF48340">
    <property type="entry name" value="Interferon-induced guanylate-binding protein 1 (GBP1), C-terminal domain"/>
    <property type="match status" value="1"/>
</dbReference>
<accession>A0A1R2B416</accession>
<keyword evidence="5" id="KW-1185">Reference proteome</keyword>
<reference evidence="4 5" key="1">
    <citation type="submission" date="2016-11" db="EMBL/GenBank/DDBJ databases">
        <title>The macronuclear genome of Stentor coeruleus: a giant cell with tiny introns.</title>
        <authorList>
            <person name="Slabodnick M."/>
            <person name="Ruby J.G."/>
            <person name="Reiff S.B."/>
            <person name="Swart E.C."/>
            <person name="Gosai S."/>
            <person name="Prabakaran S."/>
            <person name="Witkowska E."/>
            <person name="Larue G.E."/>
            <person name="Fisher S."/>
            <person name="Freeman R.M."/>
            <person name="Gunawardena J."/>
            <person name="Chu W."/>
            <person name="Stover N.A."/>
            <person name="Gregory B.D."/>
            <person name="Nowacki M."/>
            <person name="Derisi J."/>
            <person name="Roy S.W."/>
            <person name="Marshall W.F."/>
            <person name="Sood P."/>
        </authorList>
    </citation>
    <scope>NUCLEOTIDE SEQUENCE [LARGE SCALE GENOMIC DNA]</scope>
    <source>
        <strain evidence="4">WM001</strain>
    </source>
</reference>
<evidence type="ECO:0000259" key="3">
    <source>
        <dbReference type="Pfam" id="PF02263"/>
    </source>
</evidence>
<name>A0A1R2B416_9CILI</name>
<keyword evidence="1" id="KW-0378">Hydrolase</keyword>
<feature type="coiled-coil region" evidence="2">
    <location>
        <begin position="447"/>
        <end position="610"/>
    </location>
</feature>
<dbReference type="Pfam" id="PF02263">
    <property type="entry name" value="GBP"/>
    <property type="match status" value="1"/>
</dbReference>
<dbReference type="EMBL" id="MPUH01000983">
    <property type="protein sequence ID" value="OMJ71512.1"/>
    <property type="molecule type" value="Genomic_DNA"/>
</dbReference>
<keyword evidence="2" id="KW-0175">Coiled coil</keyword>
<dbReference type="GO" id="GO:0003924">
    <property type="term" value="F:GTPase activity"/>
    <property type="evidence" value="ECO:0007669"/>
    <property type="project" value="InterPro"/>
</dbReference>
<evidence type="ECO:0000256" key="1">
    <source>
        <dbReference type="ARBA" id="ARBA00022801"/>
    </source>
</evidence>
<organism evidence="4 5">
    <name type="scientific">Stentor coeruleus</name>
    <dbReference type="NCBI Taxonomy" id="5963"/>
    <lineage>
        <taxon>Eukaryota</taxon>
        <taxon>Sar</taxon>
        <taxon>Alveolata</taxon>
        <taxon>Ciliophora</taxon>
        <taxon>Postciliodesmatophora</taxon>
        <taxon>Heterotrichea</taxon>
        <taxon>Heterotrichida</taxon>
        <taxon>Stentoridae</taxon>
        <taxon>Stentor</taxon>
    </lineage>
</organism>
<dbReference type="AlphaFoldDB" id="A0A1R2B416"/>
<proteinExistence type="predicted"/>
<protein>
    <recommendedName>
        <fullName evidence="3">Guanylate-binding protein N-terminal domain-containing protein</fullName>
    </recommendedName>
</protein>
<dbReference type="InterPro" id="IPR015894">
    <property type="entry name" value="Guanylate-bd_N"/>
</dbReference>
<dbReference type="Proteomes" id="UP000187209">
    <property type="component" value="Unassembled WGS sequence"/>
</dbReference>
<dbReference type="Gene3D" id="1.20.1000.10">
    <property type="entry name" value="Guanylate-binding protein, C-terminal domain"/>
    <property type="match status" value="1"/>
</dbReference>
<dbReference type="InterPro" id="IPR027417">
    <property type="entry name" value="P-loop_NTPase"/>
</dbReference>
<dbReference type="Gene3D" id="3.40.50.300">
    <property type="entry name" value="P-loop containing nucleotide triphosphate hydrolases"/>
    <property type="match status" value="1"/>
</dbReference>
<dbReference type="InterPro" id="IPR036543">
    <property type="entry name" value="Guanylate-bd_C_sf"/>
</dbReference>
<evidence type="ECO:0000313" key="4">
    <source>
        <dbReference type="EMBL" id="OMJ71512.1"/>
    </source>
</evidence>
<sequence length="844" mass="97247">MDSGRGVKLVKVKGSGELEVTTTGIQLLQSFSNPVGIISIIGPAKCGKSYLANKVLGTQGGFETDHITKGIWIWSEPIKITLKDEAGNEKEGEVLVVDCQSVLGKGEDQKRVCLEVLALVNLLSSHIVLMTTQLINSSTLNEVEILTEISSIIQIKKGQESKNNLYNYLPTLTWVVTGNDLSEYENYLERSLTKLGDDDSGNKIKAAIKHFYKKREFFNLNVGTNPAASSFNGLFGKLVTQIRSATELKRISGKAVSGAIICNMVQAYVHRINKKAPAVIYSAFERAVAAESRRNKEKLFIRYLDKMGLMENDLPCDEENLLKEHQTALKELLKEFDMMMVNVFEQEEVQEERSSLIDRINAYFEDLKGANIKSSESKCREVFKAIFDPLRQSGLKFSEDGTASISELEQQFLGGIQRYQEAAAGPCAESVFSEEISFLIPHMCTLLREIQNHIETEKEELQKEVKSLTRHRDEARAGEKRLRDLLEETNKNYEKQLEQRAKEISDLQANVNTRIHMAENKARTQAREIQGLKLELEQAQKEREMMIEAERDIYEKRIADLDSKMYKLQLENSKYERMLDDLREEQEKLIAEKNEQINDLSRKLKLIESQPDPSPRQDASVLRSFKDYLEDIFNKFSKEQNANAKYLSQLERVASLQNELNQVRIREQETRNKLIDEYEEKLKQSRTEHEVDTKNYTEAIEKQKEELKLTFESVSNDMEKQSRANAEREEQIKRLMEEKLELSNELGKREQQLSDQYEVIDAYKKQMDQLQNEIEDKNNQLNKLKIENVEEKDDNDILINFMGIALEAFQKRKNTQTIHIGRIQNHDNRAKMAKLFKKFGIPYE</sequence>
<feature type="domain" description="Guanylate-binding protein N-terminal" evidence="3">
    <location>
        <begin position="17"/>
        <end position="221"/>
    </location>
</feature>
<dbReference type="SUPFAM" id="SSF52540">
    <property type="entry name" value="P-loop containing nucleoside triphosphate hydrolases"/>
    <property type="match status" value="1"/>
</dbReference>
<dbReference type="GO" id="GO:0005525">
    <property type="term" value="F:GTP binding"/>
    <property type="evidence" value="ECO:0007669"/>
    <property type="project" value="InterPro"/>
</dbReference>
<dbReference type="OrthoDB" id="7788754at2759"/>